<sequence length="157" mass="17443">MLDERGRAIVIMPTSAGAKTKPQQQRIRGDMVDAGIVRCVIALPAKLFSESPVGVSLWVLDRRTRPRRDEVLFIDATRLETDAVAHGRRHQLSDTAHTTIVDAYQTWAASPPGQYVPVDGVTATATVQKIGRWTTGWNRGCISRWFRSSRPPPRVSP</sequence>
<proteinExistence type="predicted"/>
<reference evidence="3" key="1">
    <citation type="submission" date="2016-02" db="EMBL/GenBank/DDBJ databases">
        <authorList>
            <person name="Wibberg D."/>
        </authorList>
    </citation>
    <scope>NUCLEOTIDE SEQUENCE [LARGE SCALE GENOMIC DNA]</scope>
</reference>
<dbReference type="GO" id="GO:0003677">
    <property type="term" value="F:DNA binding"/>
    <property type="evidence" value="ECO:0007669"/>
    <property type="project" value="InterPro"/>
</dbReference>
<accession>A0A1C3PB40</accession>
<dbReference type="Pfam" id="PF02384">
    <property type="entry name" value="N6_Mtase"/>
    <property type="match status" value="1"/>
</dbReference>
<dbReference type="InterPro" id="IPR052916">
    <property type="entry name" value="Type-I_RE_MTase_Subunit"/>
</dbReference>
<evidence type="ECO:0000313" key="3">
    <source>
        <dbReference type="Proteomes" id="UP000199013"/>
    </source>
</evidence>
<dbReference type="InterPro" id="IPR003356">
    <property type="entry name" value="DNA_methylase_A-5"/>
</dbReference>
<dbReference type="EMBL" id="FLUV01002157">
    <property type="protein sequence ID" value="SBW27041.1"/>
    <property type="molecule type" value="Genomic_DNA"/>
</dbReference>
<keyword evidence="3" id="KW-1185">Reference proteome</keyword>
<dbReference type="AlphaFoldDB" id="A0A1C3PB40"/>
<dbReference type="GO" id="GO:0008170">
    <property type="term" value="F:N-methyltransferase activity"/>
    <property type="evidence" value="ECO:0007669"/>
    <property type="project" value="InterPro"/>
</dbReference>
<feature type="domain" description="DNA methylase adenine-specific" evidence="1">
    <location>
        <begin position="2"/>
        <end position="110"/>
    </location>
</feature>
<evidence type="ECO:0000313" key="2">
    <source>
        <dbReference type="EMBL" id="SBW27041.1"/>
    </source>
</evidence>
<dbReference type="PANTHER" id="PTHR42998">
    <property type="entry name" value="TYPE I RESTRICTION ENZYME HINDVIIP M PROTEIN-RELATED"/>
    <property type="match status" value="1"/>
</dbReference>
<gene>
    <name evidence="2" type="ORF">FDG2_5133</name>
</gene>
<evidence type="ECO:0000259" key="1">
    <source>
        <dbReference type="Pfam" id="PF02384"/>
    </source>
</evidence>
<protein>
    <recommendedName>
        <fullName evidence="1">DNA methylase adenine-specific domain-containing protein</fullName>
    </recommendedName>
</protein>
<name>A0A1C3PB40_9ACTN</name>
<dbReference type="InterPro" id="IPR029063">
    <property type="entry name" value="SAM-dependent_MTases_sf"/>
</dbReference>
<dbReference type="SUPFAM" id="SSF53335">
    <property type="entry name" value="S-adenosyl-L-methionine-dependent methyltransferases"/>
    <property type="match status" value="1"/>
</dbReference>
<dbReference type="Proteomes" id="UP000199013">
    <property type="component" value="Unassembled WGS sequence"/>
</dbReference>
<dbReference type="Gene3D" id="3.40.50.150">
    <property type="entry name" value="Vaccinia Virus protein VP39"/>
    <property type="match status" value="1"/>
</dbReference>
<organism evidence="2 3">
    <name type="scientific">Candidatus Protofrankia californiensis</name>
    <dbReference type="NCBI Taxonomy" id="1839754"/>
    <lineage>
        <taxon>Bacteria</taxon>
        <taxon>Bacillati</taxon>
        <taxon>Actinomycetota</taxon>
        <taxon>Actinomycetes</taxon>
        <taxon>Frankiales</taxon>
        <taxon>Frankiaceae</taxon>
        <taxon>Protofrankia</taxon>
    </lineage>
</organism>
<dbReference type="PANTHER" id="PTHR42998:SF1">
    <property type="entry name" value="TYPE I RESTRICTION ENZYME HINDI METHYLASE SUBUNIT"/>
    <property type="match status" value="1"/>
</dbReference>